<evidence type="ECO:0000256" key="8">
    <source>
        <dbReference type="ARBA" id="ARBA00023242"/>
    </source>
</evidence>
<feature type="region of interest" description="Disordered" evidence="10">
    <location>
        <begin position="1"/>
        <end position="35"/>
    </location>
</feature>
<evidence type="ECO:0000256" key="7">
    <source>
        <dbReference type="ARBA" id="ARBA00023163"/>
    </source>
</evidence>
<name>A0A0E0D6V8_9ORYZ</name>
<organism evidence="15">
    <name type="scientific">Oryza meridionalis</name>
    <dbReference type="NCBI Taxonomy" id="40149"/>
    <lineage>
        <taxon>Eukaryota</taxon>
        <taxon>Viridiplantae</taxon>
        <taxon>Streptophyta</taxon>
        <taxon>Embryophyta</taxon>
        <taxon>Tracheophyta</taxon>
        <taxon>Spermatophyta</taxon>
        <taxon>Magnoliopsida</taxon>
        <taxon>Liliopsida</taxon>
        <taxon>Poales</taxon>
        <taxon>Poaceae</taxon>
        <taxon>BOP clade</taxon>
        <taxon>Oryzoideae</taxon>
        <taxon>Oryzeae</taxon>
        <taxon>Oryzinae</taxon>
        <taxon>Oryza</taxon>
    </lineage>
</organism>
<dbReference type="InterPro" id="IPR043145">
    <property type="entry name" value="Znf_ZZ_sf"/>
</dbReference>
<evidence type="ECO:0000313" key="16">
    <source>
        <dbReference type="Proteomes" id="UP000008021"/>
    </source>
</evidence>
<evidence type="ECO:0000259" key="11">
    <source>
        <dbReference type="PROSITE" id="PS50090"/>
    </source>
</evidence>
<evidence type="ECO:0000259" key="12">
    <source>
        <dbReference type="PROSITE" id="PS50135"/>
    </source>
</evidence>
<dbReference type="Pfam" id="PF25299">
    <property type="entry name" value="ZZ_ADA2"/>
    <property type="match status" value="1"/>
</dbReference>
<evidence type="ECO:0000256" key="10">
    <source>
        <dbReference type="SAM" id="MobiDB-lite"/>
    </source>
</evidence>
<dbReference type="Proteomes" id="UP000008021">
    <property type="component" value="Chromosome 3"/>
</dbReference>
<feature type="region of interest" description="Disordered" evidence="10">
    <location>
        <begin position="185"/>
        <end position="209"/>
    </location>
</feature>
<dbReference type="PROSITE" id="PS50090">
    <property type="entry name" value="MYB_LIKE"/>
    <property type="match status" value="1"/>
</dbReference>
<dbReference type="InterPro" id="IPR055141">
    <property type="entry name" value="TADA2A_B-like_dom"/>
</dbReference>
<evidence type="ECO:0000256" key="4">
    <source>
        <dbReference type="ARBA" id="ARBA00022833"/>
    </source>
</evidence>
<dbReference type="AlphaFoldDB" id="A0A0E0D6V8"/>
<dbReference type="PROSITE" id="PS51293">
    <property type="entry name" value="SANT"/>
    <property type="match status" value="1"/>
</dbReference>
<feature type="domain" description="HTH myb-type" evidence="14">
    <location>
        <begin position="111"/>
        <end position="158"/>
    </location>
</feature>
<feature type="region of interest" description="Disordered" evidence="10">
    <location>
        <begin position="447"/>
        <end position="483"/>
    </location>
</feature>
<dbReference type="InterPro" id="IPR000433">
    <property type="entry name" value="Znf_ZZ"/>
</dbReference>
<protein>
    <recommendedName>
        <fullName evidence="17">Transcriptional adapter</fullName>
    </recommendedName>
</protein>
<evidence type="ECO:0000259" key="13">
    <source>
        <dbReference type="PROSITE" id="PS51293"/>
    </source>
</evidence>
<dbReference type="Gramene" id="OMERI03G31500.1">
    <property type="protein sequence ID" value="OMERI03G31500.1"/>
    <property type="gene ID" value="OMERI03G31500"/>
</dbReference>
<dbReference type="CDD" id="cd00167">
    <property type="entry name" value="SANT"/>
    <property type="match status" value="1"/>
</dbReference>
<evidence type="ECO:0000313" key="15">
    <source>
        <dbReference type="EnsemblPlants" id="OMERI03G31500.1"/>
    </source>
</evidence>
<dbReference type="PROSITE" id="PS50135">
    <property type="entry name" value="ZF_ZZ_2"/>
    <property type="match status" value="1"/>
</dbReference>
<dbReference type="PROSITE" id="PS51294">
    <property type="entry name" value="HTH_MYB"/>
    <property type="match status" value="1"/>
</dbReference>
<dbReference type="GO" id="GO:0003677">
    <property type="term" value="F:DNA binding"/>
    <property type="evidence" value="ECO:0007669"/>
    <property type="project" value="UniProtKB-KW"/>
</dbReference>
<dbReference type="InterPro" id="IPR009057">
    <property type="entry name" value="Homeodomain-like_sf"/>
</dbReference>
<dbReference type="GO" id="GO:0003713">
    <property type="term" value="F:transcription coactivator activity"/>
    <property type="evidence" value="ECO:0007669"/>
    <property type="project" value="EnsemblPlants"/>
</dbReference>
<evidence type="ECO:0000256" key="1">
    <source>
        <dbReference type="ARBA" id="ARBA00004123"/>
    </source>
</evidence>
<dbReference type="GO" id="GO:0006357">
    <property type="term" value="P:regulation of transcription by RNA polymerase II"/>
    <property type="evidence" value="ECO:0007669"/>
    <property type="project" value="TreeGrafter"/>
</dbReference>
<evidence type="ECO:0000256" key="2">
    <source>
        <dbReference type="ARBA" id="ARBA00022723"/>
    </source>
</evidence>
<dbReference type="GO" id="GO:0005634">
    <property type="term" value="C:nucleus"/>
    <property type="evidence" value="ECO:0007669"/>
    <property type="project" value="UniProtKB-SubCell"/>
</dbReference>
<keyword evidence="4" id="KW-0862">Zinc</keyword>
<dbReference type="SMART" id="SM00291">
    <property type="entry name" value="ZnF_ZZ"/>
    <property type="match status" value="1"/>
</dbReference>
<dbReference type="SMART" id="SM00717">
    <property type="entry name" value="SANT"/>
    <property type="match status" value="1"/>
</dbReference>
<dbReference type="InterPro" id="IPR036388">
    <property type="entry name" value="WH-like_DNA-bd_sf"/>
</dbReference>
<reference evidence="15" key="2">
    <citation type="submission" date="2018-05" db="EMBL/GenBank/DDBJ databases">
        <title>OmerRS3 (Oryza meridionalis Reference Sequence Version 3).</title>
        <authorList>
            <person name="Zhang J."/>
            <person name="Kudrna D."/>
            <person name="Lee S."/>
            <person name="Talag J."/>
            <person name="Welchert J."/>
            <person name="Wing R.A."/>
        </authorList>
    </citation>
    <scope>NUCLEOTIDE SEQUENCE [LARGE SCALE GENOMIC DNA]</scope>
    <source>
        <strain evidence="15">cv. OR44</strain>
    </source>
</reference>
<dbReference type="Gene3D" id="1.10.10.10">
    <property type="entry name" value="Winged helix-like DNA-binding domain superfamily/Winged helix DNA-binding domain"/>
    <property type="match status" value="1"/>
</dbReference>
<feature type="domain" description="Myb-like" evidence="11">
    <location>
        <begin position="111"/>
        <end position="154"/>
    </location>
</feature>
<dbReference type="FunFam" id="1.10.10.60:FF:000115">
    <property type="entry name" value="Transcriptional adapter 2"/>
    <property type="match status" value="1"/>
</dbReference>
<accession>A0A0E0D6V8</accession>
<proteinExistence type="predicted"/>
<feature type="domain" description="SANT" evidence="13">
    <location>
        <begin position="106"/>
        <end position="158"/>
    </location>
</feature>
<evidence type="ECO:0000256" key="3">
    <source>
        <dbReference type="ARBA" id="ARBA00022771"/>
    </source>
</evidence>
<dbReference type="InterPro" id="IPR017930">
    <property type="entry name" value="Myb_dom"/>
</dbReference>
<dbReference type="EnsemblPlants" id="OMERI03G31500.1">
    <property type="protein sequence ID" value="OMERI03G31500.1"/>
    <property type="gene ID" value="OMERI03G31500"/>
</dbReference>
<feature type="compositionally biased region" description="Low complexity" evidence="10">
    <location>
        <begin position="25"/>
        <end position="35"/>
    </location>
</feature>
<evidence type="ECO:0000259" key="14">
    <source>
        <dbReference type="PROSITE" id="PS51294"/>
    </source>
</evidence>
<dbReference type="SUPFAM" id="SSF57850">
    <property type="entry name" value="RING/U-box"/>
    <property type="match status" value="1"/>
</dbReference>
<dbReference type="FunFam" id="1.10.10.10:FF:000087">
    <property type="entry name" value="Transcriptional adapter 2"/>
    <property type="match status" value="1"/>
</dbReference>
<keyword evidence="3 9" id="KW-0863">Zinc-finger</keyword>
<evidence type="ECO:0008006" key="17">
    <source>
        <dbReference type="Google" id="ProtNLM"/>
    </source>
</evidence>
<keyword evidence="2" id="KW-0479">Metal-binding</keyword>
<feature type="compositionally biased region" description="Basic and acidic residues" evidence="10">
    <location>
        <begin position="449"/>
        <end position="461"/>
    </location>
</feature>
<keyword evidence="16" id="KW-1185">Reference proteome</keyword>
<dbReference type="CDD" id="cd02335">
    <property type="entry name" value="ZZ_ADA2"/>
    <property type="match status" value="1"/>
</dbReference>
<dbReference type="STRING" id="40149.A0A0E0D6V8"/>
<dbReference type="InterPro" id="IPR041983">
    <property type="entry name" value="ADA2-like_ZZ"/>
</dbReference>
<keyword evidence="8" id="KW-0539">Nucleus</keyword>
<feature type="region of interest" description="Disordered" evidence="10">
    <location>
        <begin position="263"/>
        <end position="285"/>
    </location>
</feature>
<sequence>MGRSRGVPNSGDDDTNHRSKRRRVASSGDASDSLSAACGGAGEGGGKKALYHCNYCNKDISGKIRIKCSKCPDFDLCVECFSVGAEVTPHRSNHPYRVMDNLSFPLICPDWNADEEILLLEGIEMYGLGNWAEVAEHVGTKTKAQCIDHYTTAYMNSPCYPLPDMSHVNGKNRKELLAMAKVQGESKKGTSVLPGDLTPKDESPFSPPRVKVEDALGEGLAGRSPSHIAGGANKKASNVGQFKDSANVAKVEDGHVDRSIGVKKPRYSADEGPSLTELSGYNSKRHEFDPEYDNDAEQALAEMEFKETDSETDRELKLRVLRIYLSRLDERKRRKEFILERNLLFPNPSEKDLTNEDKEVYHRYKVFMRFLSKEEHEALVRSVLEERKIRRRIQELQECRSAGCRTLAEAKIHIEQKRKKEHEVNAQKAKESGQLLSNTKVVHKTNRPMKIESDGNLDQKKGGASLDSTGRDSPKTTGHAGTKHWDDWDIVGFPGAELLSASEKNLCCQNRLLPNHYLKMQEVLMQEIFKGSVAKKEDAHVLFKVDPAKVDNVYDMVTKKLCTNEEAPTQRLTNIESLEEILAWQRKIERFQSSLIQEQMEGKVFYLLSCQRPSIAFGGHRNQMALSDLALWKSTFHQKTLVPF</sequence>
<dbReference type="SUPFAM" id="SSF46689">
    <property type="entry name" value="Homeodomain-like"/>
    <property type="match status" value="2"/>
</dbReference>
<dbReference type="Pfam" id="PF22941">
    <property type="entry name" value="TADA2A-like_3rd"/>
    <property type="match status" value="1"/>
</dbReference>
<keyword evidence="6" id="KW-0238">DNA-binding</keyword>
<dbReference type="PANTHER" id="PTHR12374:SF20">
    <property type="entry name" value="TRANSCRIPTIONAL ADAPTER 2-ALPHA"/>
    <property type="match status" value="1"/>
</dbReference>
<dbReference type="Gene3D" id="1.10.10.60">
    <property type="entry name" value="Homeodomain-like"/>
    <property type="match status" value="1"/>
</dbReference>
<dbReference type="InterPro" id="IPR017884">
    <property type="entry name" value="SANT_dom"/>
</dbReference>
<dbReference type="FunFam" id="3.30.60.90:FF:000013">
    <property type="entry name" value="Transcriptional adapter"/>
    <property type="match status" value="1"/>
</dbReference>
<keyword evidence="5" id="KW-0805">Transcription regulation</keyword>
<dbReference type="InterPro" id="IPR001005">
    <property type="entry name" value="SANT/Myb"/>
</dbReference>
<dbReference type="GO" id="GO:0008270">
    <property type="term" value="F:zinc ion binding"/>
    <property type="evidence" value="ECO:0007669"/>
    <property type="project" value="UniProtKB-KW"/>
</dbReference>
<evidence type="ECO:0000256" key="6">
    <source>
        <dbReference type="ARBA" id="ARBA00023125"/>
    </source>
</evidence>
<dbReference type="eggNOG" id="KOG0457">
    <property type="taxonomic scope" value="Eukaryota"/>
</dbReference>
<keyword evidence="7" id="KW-0804">Transcription</keyword>
<dbReference type="GO" id="GO:0003682">
    <property type="term" value="F:chromatin binding"/>
    <property type="evidence" value="ECO:0007669"/>
    <property type="project" value="TreeGrafter"/>
</dbReference>
<comment type="subcellular location">
    <subcellularLocation>
        <location evidence="1">Nucleus</location>
    </subcellularLocation>
</comment>
<evidence type="ECO:0000256" key="5">
    <source>
        <dbReference type="ARBA" id="ARBA00023015"/>
    </source>
</evidence>
<dbReference type="Gene3D" id="3.30.60.90">
    <property type="match status" value="1"/>
</dbReference>
<reference evidence="15" key="1">
    <citation type="submission" date="2015-04" db="UniProtKB">
        <authorList>
            <consortium name="EnsemblPlants"/>
        </authorList>
    </citation>
    <scope>IDENTIFICATION</scope>
</reference>
<dbReference type="GO" id="GO:0006338">
    <property type="term" value="P:chromatin remodeling"/>
    <property type="evidence" value="ECO:0007669"/>
    <property type="project" value="TreeGrafter"/>
</dbReference>
<dbReference type="PROSITE" id="PS01357">
    <property type="entry name" value="ZF_ZZ_1"/>
    <property type="match status" value="1"/>
</dbReference>
<feature type="domain" description="ZZ-type" evidence="12">
    <location>
        <begin position="48"/>
        <end position="104"/>
    </location>
</feature>
<evidence type="ECO:0000256" key="9">
    <source>
        <dbReference type="PROSITE-ProRule" id="PRU00228"/>
    </source>
</evidence>
<dbReference type="Pfam" id="PF00249">
    <property type="entry name" value="Myb_DNA-binding"/>
    <property type="match status" value="1"/>
</dbReference>
<dbReference type="PANTHER" id="PTHR12374">
    <property type="entry name" value="TRANSCRIPTIONAL ADAPTOR 2 ADA2 -RELATED"/>
    <property type="match status" value="1"/>
</dbReference>